<dbReference type="InterPro" id="IPR036291">
    <property type="entry name" value="NAD(P)-bd_dom_sf"/>
</dbReference>
<keyword evidence="2" id="KW-0521">NADP</keyword>
<feature type="domain" description="NmrA-like" evidence="3">
    <location>
        <begin position="4"/>
        <end position="147"/>
    </location>
</feature>
<dbReference type="PANTHER" id="PTHR42748:SF14">
    <property type="entry name" value="SNOAL-LIKE DOMAIN-CONTAINING PROTEIN"/>
    <property type="match status" value="1"/>
</dbReference>
<organism evidence="4 5">
    <name type="scientific">Mycena venus</name>
    <dbReference type="NCBI Taxonomy" id="2733690"/>
    <lineage>
        <taxon>Eukaryota</taxon>
        <taxon>Fungi</taxon>
        <taxon>Dikarya</taxon>
        <taxon>Basidiomycota</taxon>
        <taxon>Agaricomycotina</taxon>
        <taxon>Agaricomycetes</taxon>
        <taxon>Agaricomycetidae</taxon>
        <taxon>Agaricales</taxon>
        <taxon>Marasmiineae</taxon>
        <taxon>Mycenaceae</taxon>
        <taxon>Mycena</taxon>
    </lineage>
</organism>
<evidence type="ECO:0000313" key="4">
    <source>
        <dbReference type="EMBL" id="KAF7340483.1"/>
    </source>
</evidence>
<dbReference type="Proteomes" id="UP000620124">
    <property type="component" value="Unassembled WGS sequence"/>
</dbReference>
<dbReference type="AlphaFoldDB" id="A0A8H7CM82"/>
<evidence type="ECO:0000256" key="2">
    <source>
        <dbReference type="ARBA" id="ARBA00022857"/>
    </source>
</evidence>
<sequence>MSPSKLILVLGATGAQGQAVVDALLAPEEKSGNPSPYRVRALTRDPTSASAQALAARGVECFQGSFTDFEAVAKALEGAYGVWVDTDGFTVGAMQEIYAGMRIYEIAKQIPSLRHYVWSNLPYLFKKSGFNPDYKAHPDAKGRVAEWLSVQPSVVADNALSWTIVTSTTYMDMLKGDGTVTWAGEPAGRSITARETSARALGIASDFVGGDYLAKGRKPAIFKRLSIDEWWAHFDKELINLPLANDAQPEDPSTTTRKENFSSVWRILRDGLFDPEFDMEWIRRVHPGTLTLEEWMRETNYDATDKPVLKNALEGKRNWGFKPELAALL</sequence>
<name>A0A8H7CM82_9AGAR</name>
<accession>A0A8H7CM82</accession>
<dbReference type="SUPFAM" id="SSF51735">
    <property type="entry name" value="NAD(P)-binding Rossmann-fold domains"/>
    <property type="match status" value="1"/>
</dbReference>
<protein>
    <submittedName>
        <fullName evidence="4">NmrA domain-containing protein</fullName>
    </submittedName>
</protein>
<dbReference type="Pfam" id="PF05368">
    <property type="entry name" value="NmrA"/>
    <property type="match status" value="1"/>
</dbReference>
<dbReference type="EMBL" id="JACAZI010000019">
    <property type="protein sequence ID" value="KAF7340483.1"/>
    <property type="molecule type" value="Genomic_DNA"/>
</dbReference>
<evidence type="ECO:0000259" key="3">
    <source>
        <dbReference type="Pfam" id="PF05368"/>
    </source>
</evidence>
<proteinExistence type="inferred from homology"/>
<comment type="caution">
    <text evidence="4">The sequence shown here is derived from an EMBL/GenBank/DDBJ whole genome shotgun (WGS) entry which is preliminary data.</text>
</comment>
<comment type="similarity">
    <text evidence="1">Belongs to the NmrA-type oxidoreductase family.</text>
</comment>
<dbReference type="InterPro" id="IPR051164">
    <property type="entry name" value="NmrA-like_oxidored"/>
</dbReference>
<dbReference type="PANTHER" id="PTHR42748">
    <property type="entry name" value="NITROGEN METABOLITE REPRESSION PROTEIN NMRA FAMILY MEMBER"/>
    <property type="match status" value="1"/>
</dbReference>
<evidence type="ECO:0000313" key="5">
    <source>
        <dbReference type="Proteomes" id="UP000620124"/>
    </source>
</evidence>
<dbReference type="Gene3D" id="3.40.50.720">
    <property type="entry name" value="NAD(P)-binding Rossmann-like Domain"/>
    <property type="match status" value="1"/>
</dbReference>
<dbReference type="GO" id="GO:0005634">
    <property type="term" value="C:nucleus"/>
    <property type="evidence" value="ECO:0007669"/>
    <property type="project" value="TreeGrafter"/>
</dbReference>
<reference evidence="4" key="1">
    <citation type="submission" date="2020-05" db="EMBL/GenBank/DDBJ databases">
        <title>Mycena genomes resolve the evolution of fungal bioluminescence.</title>
        <authorList>
            <person name="Tsai I.J."/>
        </authorList>
    </citation>
    <scope>NUCLEOTIDE SEQUENCE</scope>
    <source>
        <strain evidence="4">CCC161011</strain>
    </source>
</reference>
<dbReference type="OrthoDB" id="300709at2759"/>
<evidence type="ECO:0000256" key="1">
    <source>
        <dbReference type="ARBA" id="ARBA00006328"/>
    </source>
</evidence>
<dbReference type="InterPro" id="IPR008030">
    <property type="entry name" value="NmrA-like"/>
</dbReference>
<gene>
    <name evidence="4" type="ORF">MVEN_01968600</name>
</gene>
<keyword evidence="5" id="KW-1185">Reference proteome</keyword>